<evidence type="ECO:0000256" key="5">
    <source>
        <dbReference type="ARBA" id="ARBA00022842"/>
    </source>
</evidence>
<dbReference type="GO" id="GO:0046872">
    <property type="term" value="F:metal ion binding"/>
    <property type="evidence" value="ECO:0007669"/>
    <property type="project" value="UniProtKB-KW"/>
</dbReference>
<evidence type="ECO:0000259" key="8">
    <source>
        <dbReference type="Pfam" id="PF02878"/>
    </source>
</evidence>
<protein>
    <submittedName>
        <fullName evidence="11">Phosphoglucomutase</fullName>
    </submittedName>
</protein>
<dbReference type="PATRIC" id="fig|1156395.6.peg.1363"/>
<evidence type="ECO:0000256" key="4">
    <source>
        <dbReference type="ARBA" id="ARBA00022723"/>
    </source>
</evidence>
<evidence type="ECO:0000256" key="2">
    <source>
        <dbReference type="ARBA" id="ARBA00010231"/>
    </source>
</evidence>
<dbReference type="AlphaFoldDB" id="A0A1B9F5K7"/>
<evidence type="ECO:0000259" key="9">
    <source>
        <dbReference type="Pfam" id="PF02879"/>
    </source>
</evidence>
<dbReference type="CDD" id="cd03089">
    <property type="entry name" value="PMM_PGM"/>
    <property type="match status" value="1"/>
</dbReference>
<dbReference type="InterPro" id="IPR036900">
    <property type="entry name" value="A-D-PHexomutase_C_sf"/>
</dbReference>
<gene>
    <name evidence="11" type="ORF">DBT_1350</name>
</gene>
<keyword evidence="5" id="KW-0460">Magnesium</keyword>
<dbReference type="PANTHER" id="PTHR43771:SF2">
    <property type="entry name" value="PHOSPHOMANNOMUTASE_PHOSPHOGLUCOMUTASE"/>
    <property type="match status" value="1"/>
</dbReference>
<evidence type="ECO:0000313" key="12">
    <source>
        <dbReference type="Proteomes" id="UP000093080"/>
    </source>
</evidence>
<dbReference type="Proteomes" id="UP000093080">
    <property type="component" value="Unassembled WGS sequence"/>
</dbReference>
<keyword evidence="4" id="KW-0479">Metal-binding</keyword>
<keyword evidence="6" id="KW-0413">Isomerase</keyword>
<comment type="similarity">
    <text evidence="2">Belongs to the phosphohexose mutase family.</text>
</comment>
<sequence length="455" mass="51036">MNPQIFREYDIRGMVDEDLTQEVVEAIGKAYGTYVKREGLNTITCGRDGRTHSERIQGYFIDGVRKTGVNVINIGECPTPLLYFSIFHLNTDGGAQITGSHNPPEFNGFKLCVGKETLYGAKIQELRQIIESHDFETGEGTLKTSDIITPYINYMKENINIERPLKIVVDAGNGVAGLVAPRVFEDQGADVVPLFCEVDGNFPNHHPDPTVPKNLEMLIEKVKEVQADLGVAYDGDGDRLGVVDEKGGIFFGDQLLMIFSRDLLKSNPGATIIGEVKCSQVLYDDIEKHGGRPIMWKTGHSLIKKKMKEENALLAGEMSGHIFFADRYFGFDDGIYASLRFAEILSRSNSPASELLKDVPKTYSTPEIRVDCPEEIKFKLVERLVQYFKDETEYKVVDVDGVRVIFPDGWGLVRASNTQPVLVLRFEATSPERMEEIRKVIEEPLERLKGEFKAN</sequence>
<dbReference type="RefSeq" id="WP_067617981.1">
    <property type="nucleotide sequence ID" value="NZ_MAGO01000006.1"/>
</dbReference>
<comment type="cofactor">
    <cofactor evidence="1">
        <name>Mg(2+)</name>
        <dbReference type="ChEBI" id="CHEBI:18420"/>
    </cofactor>
</comment>
<organism evidence="11 12">
    <name type="scientific">Dissulfuribacter thermophilus</name>
    <dbReference type="NCBI Taxonomy" id="1156395"/>
    <lineage>
        <taxon>Bacteria</taxon>
        <taxon>Pseudomonadati</taxon>
        <taxon>Thermodesulfobacteriota</taxon>
        <taxon>Dissulfuribacteria</taxon>
        <taxon>Dissulfuribacterales</taxon>
        <taxon>Dissulfuribacteraceae</taxon>
        <taxon>Dissulfuribacter</taxon>
    </lineage>
</organism>
<dbReference type="Pfam" id="PF02880">
    <property type="entry name" value="PGM_PMM_III"/>
    <property type="match status" value="1"/>
</dbReference>
<dbReference type="OrthoDB" id="9806956at2"/>
<dbReference type="InterPro" id="IPR005846">
    <property type="entry name" value="A-D-PHexomutase_a/b/a-III"/>
</dbReference>
<evidence type="ECO:0000256" key="3">
    <source>
        <dbReference type="ARBA" id="ARBA00022553"/>
    </source>
</evidence>
<evidence type="ECO:0000256" key="6">
    <source>
        <dbReference type="ARBA" id="ARBA00023235"/>
    </source>
</evidence>
<dbReference type="Gene3D" id="3.40.120.10">
    <property type="entry name" value="Alpha-D-Glucose-1,6-Bisphosphate, subunit A, domain 3"/>
    <property type="match status" value="3"/>
</dbReference>
<dbReference type="Gene3D" id="3.30.310.50">
    <property type="entry name" value="Alpha-D-phosphohexomutase, C-terminal domain"/>
    <property type="match status" value="1"/>
</dbReference>
<dbReference type="Pfam" id="PF00408">
    <property type="entry name" value="PGM_PMM_IV"/>
    <property type="match status" value="1"/>
</dbReference>
<name>A0A1B9F5K7_9BACT</name>
<evidence type="ECO:0000256" key="1">
    <source>
        <dbReference type="ARBA" id="ARBA00001946"/>
    </source>
</evidence>
<feature type="domain" description="Alpha-D-phosphohexomutase alpha/beta/alpha" evidence="8">
    <location>
        <begin position="4"/>
        <end position="135"/>
    </location>
</feature>
<accession>A0A1B9F5K7</accession>
<reference evidence="11 12" key="1">
    <citation type="submission" date="2016-06" db="EMBL/GenBank/DDBJ databases">
        <title>Respiratory ammonification of nitrate coupled to the oxidation of elemental sulfur in deep-sea autotrophic thermophilic bacteria.</title>
        <authorList>
            <person name="Slobodkina G.B."/>
            <person name="Mardanov A.V."/>
            <person name="Ravin N.V."/>
            <person name="Frolova A.A."/>
            <person name="Viryasiv M.B."/>
            <person name="Chernyh N.A."/>
            <person name="Bonch-Osmolovskaya E.A."/>
            <person name="Slobodkin A.I."/>
        </authorList>
    </citation>
    <scope>NUCLEOTIDE SEQUENCE [LARGE SCALE GENOMIC DNA]</scope>
    <source>
        <strain evidence="11 12">S69</strain>
    </source>
</reference>
<feature type="domain" description="Alpha-D-phosphohexomutase alpha/beta/alpha" evidence="9">
    <location>
        <begin position="150"/>
        <end position="247"/>
    </location>
</feature>
<dbReference type="PANTHER" id="PTHR43771">
    <property type="entry name" value="PHOSPHOMANNOMUTASE"/>
    <property type="match status" value="1"/>
</dbReference>
<dbReference type="Pfam" id="PF02879">
    <property type="entry name" value="PGM_PMM_II"/>
    <property type="match status" value="1"/>
</dbReference>
<dbReference type="InterPro" id="IPR005841">
    <property type="entry name" value="Alpha-D-phosphohexomutase_SF"/>
</dbReference>
<dbReference type="PRINTS" id="PR00509">
    <property type="entry name" value="PGMPMM"/>
</dbReference>
<dbReference type="GO" id="GO:0005975">
    <property type="term" value="P:carbohydrate metabolic process"/>
    <property type="evidence" value="ECO:0007669"/>
    <property type="project" value="InterPro"/>
</dbReference>
<dbReference type="GO" id="GO:0016868">
    <property type="term" value="F:intramolecular phosphotransferase activity"/>
    <property type="evidence" value="ECO:0007669"/>
    <property type="project" value="InterPro"/>
</dbReference>
<dbReference type="SUPFAM" id="SSF53738">
    <property type="entry name" value="Phosphoglucomutase, first 3 domains"/>
    <property type="match status" value="3"/>
</dbReference>
<evidence type="ECO:0000313" key="11">
    <source>
        <dbReference type="EMBL" id="OCC15227.1"/>
    </source>
</evidence>
<feature type="domain" description="Alpha-D-phosphohexomutase C-terminal" evidence="7">
    <location>
        <begin position="367"/>
        <end position="441"/>
    </location>
</feature>
<dbReference type="STRING" id="1156395.DBT_1350"/>
<keyword evidence="3" id="KW-0597">Phosphoprotein</keyword>
<dbReference type="InterPro" id="IPR005844">
    <property type="entry name" value="A-D-PHexomutase_a/b/a-I"/>
</dbReference>
<dbReference type="InterPro" id="IPR005843">
    <property type="entry name" value="A-D-PHexomutase_C"/>
</dbReference>
<dbReference type="EMBL" id="MAGO01000006">
    <property type="protein sequence ID" value="OCC15227.1"/>
    <property type="molecule type" value="Genomic_DNA"/>
</dbReference>
<dbReference type="InterPro" id="IPR016055">
    <property type="entry name" value="A-D-PHexomutase_a/b/a-I/II/III"/>
</dbReference>
<feature type="domain" description="Alpha-D-phosphohexomutase alpha/beta/alpha" evidence="10">
    <location>
        <begin position="252"/>
        <end position="363"/>
    </location>
</feature>
<comment type="caution">
    <text evidence="11">The sequence shown here is derived from an EMBL/GenBank/DDBJ whole genome shotgun (WGS) entry which is preliminary data.</text>
</comment>
<proteinExistence type="inferred from homology"/>
<keyword evidence="12" id="KW-1185">Reference proteome</keyword>
<dbReference type="InterPro" id="IPR005845">
    <property type="entry name" value="A-D-PHexomutase_a/b/a-II"/>
</dbReference>
<dbReference type="Pfam" id="PF02878">
    <property type="entry name" value="PGM_PMM_I"/>
    <property type="match status" value="1"/>
</dbReference>
<dbReference type="SUPFAM" id="SSF55957">
    <property type="entry name" value="Phosphoglucomutase, C-terminal domain"/>
    <property type="match status" value="1"/>
</dbReference>
<evidence type="ECO:0000259" key="10">
    <source>
        <dbReference type="Pfam" id="PF02880"/>
    </source>
</evidence>
<evidence type="ECO:0000259" key="7">
    <source>
        <dbReference type="Pfam" id="PF00408"/>
    </source>
</evidence>